<accession>A0ABT8WA19</accession>
<keyword evidence="2" id="KW-1185">Reference proteome</keyword>
<gene>
    <name evidence="1" type="ORF">Q4Q35_08825</name>
</gene>
<reference evidence="1" key="1">
    <citation type="submission" date="2023-07" db="EMBL/GenBank/DDBJ databases">
        <title>Two novel species in the genus Flavivirga.</title>
        <authorList>
            <person name="Kwon K."/>
        </authorList>
    </citation>
    <scope>NUCLEOTIDE SEQUENCE</scope>
    <source>
        <strain evidence="1">KCTC 52353</strain>
    </source>
</reference>
<dbReference type="EMBL" id="JAUOEK010000101">
    <property type="protein sequence ID" value="MDO5969911.1"/>
    <property type="molecule type" value="Genomic_DNA"/>
</dbReference>
<sequence>MKNATLILLILLLFNCKSDDGTPQGDIDLIGEWKLIEQLADPGDGSGTFLPIESDKVITFFNDGTVTSNGLLCSMSSEAGTEDTGIYEAIETSFSYGEITPDNCVSNFFNVVYYKIEGANLILWYQCIESCGFKFEKI</sequence>
<dbReference type="Proteomes" id="UP001176883">
    <property type="component" value="Unassembled WGS sequence"/>
</dbReference>
<evidence type="ECO:0000313" key="1">
    <source>
        <dbReference type="EMBL" id="MDO5969911.1"/>
    </source>
</evidence>
<comment type="caution">
    <text evidence="1">The sequence shown here is derived from an EMBL/GenBank/DDBJ whole genome shotgun (WGS) entry which is preliminary data.</text>
</comment>
<proteinExistence type="predicted"/>
<dbReference type="RefSeq" id="WP_303277604.1">
    <property type="nucleotide sequence ID" value="NZ_JAUOEK010000101.1"/>
</dbReference>
<evidence type="ECO:0008006" key="3">
    <source>
        <dbReference type="Google" id="ProtNLM"/>
    </source>
</evidence>
<name>A0ABT8WA19_9FLAO</name>
<evidence type="ECO:0000313" key="2">
    <source>
        <dbReference type="Proteomes" id="UP001176883"/>
    </source>
</evidence>
<organism evidence="1 2">
    <name type="scientific">Flavivirga aquimarina</name>
    <dbReference type="NCBI Taxonomy" id="2027862"/>
    <lineage>
        <taxon>Bacteria</taxon>
        <taxon>Pseudomonadati</taxon>
        <taxon>Bacteroidota</taxon>
        <taxon>Flavobacteriia</taxon>
        <taxon>Flavobacteriales</taxon>
        <taxon>Flavobacteriaceae</taxon>
        <taxon>Flavivirga</taxon>
    </lineage>
</organism>
<protein>
    <recommendedName>
        <fullName evidence="3">Lipocalin-like domain-containing protein</fullName>
    </recommendedName>
</protein>